<feature type="domain" description="RanBP2-type" evidence="5">
    <location>
        <begin position="308"/>
        <end position="337"/>
    </location>
</feature>
<name>A0AA39VJV9_ACESA</name>
<gene>
    <name evidence="6" type="ORF">LWI29_036317</name>
</gene>
<evidence type="ECO:0000256" key="2">
    <source>
        <dbReference type="ARBA" id="ARBA00022771"/>
    </source>
</evidence>
<evidence type="ECO:0000256" key="1">
    <source>
        <dbReference type="ARBA" id="ARBA00022723"/>
    </source>
</evidence>
<dbReference type="Gene3D" id="4.10.1060.10">
    <property type="entry name" value="Zinc finger, RanBP2-type"/>
    <property type="match status" value="4"/>
</dbReference>
<keyword evidence="3" id="KW-0862">Zinc</keyword>
<proteinExistence type="predicted"/>
<dbReference type="GO" id="GO:0005737">
    <property type="term" value="C:cytoplasm"/>
    <property type="evidence" value="ECO:0007669"/>
    <property type="project" value="TreeGrafter"/>
</dbReference>
<protein>
    <recommendedName>
        <fullName evidence="5">RanBP2-type domain-containing protein</fullName>
    </recommendedName>
</protein>
<dbReference type="Proteomes" id="UP001168877">
    <property type="component" value="Unassembled WGS sequence"/>
</dbReference>
<dbReference type="SMART" id="SM00547">
    <property type="entry name" value="ZnF_RBZ"/>
    <property type="match status" value="4"/>
</dbReference>
<organism evidence="6 7">
    <name type="scientific">Acer saccharum</name>
    <name type="common">Sugar maple</name>
    <dbReference type="NCBI Taxonomy" id="4024"/>
    <lineage>
        <taxon>Eukaryota</taxon>
        <taxon>Viridiplantae</taxon>
        <taxon>Streptophyta</taxon>
        <taxon>Embryophyta</taxon>
        <taxon>Tracheophyta</taxon>
        <taxon>Spermatophyta</taxon>
        <taxon>Magnoliopsida</taxon>
        <taxon>eudicotyledons</taxon>
        <taxon>Gunneridae</taxon>
        <taxon>Pentapetalae</taxon>
        <taxon>rosids</taxon>
        <taxon>malvids</taxon>
        <taxon>Sapindales</taxon>
        <taxon>Sapindaceae</taxon>
        <taxon>Hippocastanoideae</taxon>
        <taxon>Acereae</taxon>
        <taxon>Acer</taxon>
    </lineage>
</organism>
<dbReference type="AlphaFoldDB" id="A0AA39VJV9"/>
<dbReference type="PANTHER" id="PTHR23111">
    <property type="entry name" value="ZINC FINGER PROTEIN"/>
    <property type="match status" value="1"/>
</dbReference>
<dbReference type="SUPFAM" id="SSF90209">
    <property type="entry name" value="Ran binding protein zinc finger-like"/>
    <property type="match status" value="3"/>
</dbReference>
<evidence type="ECO:0000256" key="4">
    <source>
        <dbReference type="PROSITE-ProRule" id="PRU00322"/>
    </source>
</evidence>
<dbReference type="PANTHER" id="PTHR23111:SF40">
    <property type="entry name" value="RNA-BINDING PROTEIN INVOLVED IN HETEROCHROMATIN ASSEMBLY-RELATED"/>
    <property type="match status" value="1"/>
</dbReference>
<dbReference type="InterPro" id="IPR036443">
    <property type="entry name" value="Znf_RanBP2_sf"/>
</dbReference>
<reference evidence="6" key="1">
    <citation type="journal article" date="2022" name="Plant J.">
        <title>Strategies of tolerance reflected in two North American maple genomes.</title>
        <authorList>
            <person name="McEvoy S.L."/>
            <person name="Sezen U.U."/>
            <person name="Trouern-Trend A."/>
            <person name="McMahon S.M."/>
            <person name="Schaberg P.G."/>
            <person name="Yang J."/>
            <person name="Wegrzyn J.L."/>
            <person name="Swenson N.G."/>
        </authorList>
    </citation>
    <scope>NUCLEOTIDE SEQUENCE</scope>
    <source>
        <strain evidence="6">NS2018</strain>
    </source>
</reference>
<sequence>MSFSRLLFLGSLPFRSRKPPPLPSIRFCRHGSSAAVDTVTDADTPNTPLQYHHHPWPEWVSFIDRLKTKGYFDVENITYNALIKVGCLNFARDRYDIFRSLPTEYIRTVVGHGCPHLFHKVVNSAKKLRAHVRLNEVNVCNGCNLRGSCGKADVTLKEDACTVDMMRVLLYYALDPLVVTGGEKPPGREIVDASTRKLFSELIKLSETAVDPSVPKPASESPPKKAKTIKGGDWICPKCNFMNFWRNIICRQCKEDGPRSVGIVDAEMKKGDWICPECNFINFSRNIQCLKCRAEGPKKVDMDEEEVKKGDWNCAQCGFFNFAKNKKCLRCCDSQPKRKLNRGDWECPSCDYLNFKRIKACLKCNCERPEAPATQ</sequence>
<dbReference type="PROSITE" id="PS01358">
    <property type="entry name" value="ZF_RANBP2_1"/>
    <property type="match status" value="3"/>
</dbReference>
<keyword evidence="1" id="KW-0479">Metal-binding</keyword>
<reference evidence="6" key="2">
    <citation type="submission" date="2023-06" db="EMBL/GenBank/DDBJ databases">
        <authorList>
            <person name="Swenson N.G."/>
            <person name="Wegrzyn J.L."/>
            <person name="Mcevoy S.L."/>
        </authorList>
    </citation>
    <scope>NUCLEOTIDE SEQUENCE</scope>
    <source>
        <strain evidence="6">NS2018</strain>
        <tissue evidence="6">Leaf</tissue>
    </source>
</reference>
<dbReference type="InterPro" id="IPR049534">
    <property type="entry name" value="TEX13A/C/D_Znf"/>
</dbReference>
<keyword evidence="7" id="KW-1185">Reference proteome</keyword>
<evidence type="ECO:0000259" key="5">
    <source>
        <dbReference type="PROSITE" id="PS50199"/>
    </source>
</evidence>
<dbReference type="Pfam" id="PF00641">
    <property type="entry name" value="Zn_ribbon_RanBP"/>
    <property type="match status" value="3"/>
</dbReference>
<dbReference type="GO" id="GO:0003729">
    <property type="term" value="F:mRNA binding"/>
    <property type="evidence" value="ECO:0007669"/>
    <property type="project" value="TreeGrafter"/>
</dbReference>
<dbReference type="GO" id="GO:0008270">
    <property type="term" value="F:zinc ion binding"/>
    <property type="evidence" value="ECO:0007669"/>
    <property type="project" value="UniProtKB-KW"/>
</dbReference>
<dbReference type="PROSITE" id="PS50199">
    <property type="entry name" value="ZF_RANBP2_2"/>
    <property type="match status" value="4"/>
</dbReference>
<dbReference type="EMBL" id="JAUESC010000382">
    <property type="protein sequence ID" value="KAK0588234.1"/>
    <property type="molecule type" value="Genomic_DNA"/>
</dbReference>
<feature type="domain" description="RanBP2-type" evidence="5">
    <location>
        <begin position="341"/>
        <end position="370"/>
    </location>
</feature>
<keyword evidence="2 4" id="KW-0863">Zinc-finger</keyword>
<comment type="caution">
    <text evidence="6">The sequence shown here is derived from an EMBL/GenBank/DDBJ whole genome shotgun (WGS) entry which is preliminary data.</text>
</comment>
<evidence type="ECO:0000313" key="6">
    <source>
        <dbReference type="EMBL" id="KAK0588234.1"/>
    </source>
</evidence>
<feature type="domain" description="RanBP2-type" evidence="5">
    <location>
        <begin position="230"/>
        <end position="259"/>
    </location>
</feature>
<dbReference type="Pfam" id="PF20864">
    <property type="entry name" value="Zn_ribbon_TEX13"/>
    <property type="match status" value="1"/>
</dbReference>
<evidence type="ECO:0000313" key="7">
    <source>
        <dbReference type="Proteomes" id="UP001168877"/>
    </source>
</evidence>
<accession>A0AA39VJV9</accession>
<dbReference type="InterPro" id="IPR001876">
    <property type="entry name" value="Znf_RanBP2"/>
</dbReference>
<evidence type="ECO:0000256" key="3">
    <source>
        <dbReference type="ARBA" id="ARBA00022833"/>
    </source>
</evidence>
<feature type="domain" description="RanBP2-type" evidence="5">
    <location>
        <begin position="269"/>
        <end position="298"/>
    </location>
</feature>